<dbReference type="SUPFAM" id="SSF53681">
    <property type="entry name" value="Aspartate/glutamate racemase"/>
    <property type="match status" value="2"/>
</dbReference>
<comment type="catalytic activity">
    <reaction evidence="1 7">
        <text>L-glutamate = D-glutamate</text>
        <dbReference type="Rhea" id="RHEA:12813"/>
        <dbReference type="ChEBI" id="CHEBI:29985"/>
        <dbReference type="ChEBI" id="CHEBI:29986"/>
        <dbReference type="EC" id="5.1.1.3"/>
    </reaction>
</comment>
<evidence type="ECO:0000256" key="7">
    <source>
        <dbReference type="HAMAP-Rule" id="MF_00258"/>
    </source>
</evidence>
<dbReference type="HAMAP" id="MF_00258">
    <property type="entry name" value="Glu_racemase"/>
    <property type="match status" value="1"/>
</dbReference>
<reference evidence="8 9" key="1">
    <citation type="submission" date="2017-07" db="EMBL/GenBank/DDBJ databases">
        <title>Phylogenetic study on the rhizospheric bacterium Ochrobactrum sp. A44.</title>
        <authorList>
            <person name="Krzyzanowska D.M."/>
            <person name="Ossowicki A."/>
            <person name="Rajewska M."/>
            <person name="Maciag T."/>
            <person name="Kaczynski Z."/>
            <person name="Czerwicka M."/>
            <person name="Jafra S."/>
        </authorList>
    </citation>
    <scope>NUCLEOTIDE SEQUENCE [LARGE SCALE GENOMIC DNA]</scope>
    <source>
        <strain evidence="8 9">PR17</strain>
    </source>
</reference>
<keyword evidence="3 7" id="KW-0133">Cell shape</keyword>
<evidence type="ECO:0000256" key="3">
    <source>
        <dbReference type="ARBA" id="ARBA00022960"/>
    </source>
</evidence>
<dbReference type="OrthoDB" id="9801055at2"/>
<comment type="caution">
    <text evidence="8">The sequence shown here is derived from an EMBL/GenBank/DDBJ whole genome shotgun (WGS) entry which is preliminary data.</text>
</comment>
<dbReference type="AlphaFoldDB" id="A0A256FIL0"/>
<dbReference type="InterPro" id="IPR018187">
    <property type="entry name" value="Asp/Glu_racemase_AS_1"/>
</dbReference>
<feature type="binding site" evidence="7">
    <location>
        <begin position="205"/>
        <end position="206"/>
    </location>
    <ligand>
        <name>substrate</name>
    </ligand>
</feature>
<keyword evidence="9" id="KW-1185">Reference proteome</keyword>
<dbReference type="eggNOG" id="COG0796">
    <property type="taxonomic scope" value="Bacteria"/>
</dbReference>
<proteinExistence type="inferred from homology"/>
<dbReference type="InterPro" id="IPR004391">
    <property type="entry name" value="Glu_race"/>
</dbReference>
<dbReference type="EMBL" id="NNRK01000026">
    <property type="protein sequence ID" value="OYR14684.1"/>
    <property type="molecule type" value="Genomic_DNA"/>
</dbReference>
<dbReference type="PANTHER" id="PTHR21198">
    <property type="entry name" value="GLUTAMATE RACEMASE"/>
    <property type="match status" value="1"/>
</dbReference>
<feature type="binding site" evidence="7">
    <location>
        <begin position="90"/>
        <end position="91"/>
    </location>
    <ligand>
        <name>substrate</name>
    </ligand>
</feature>
<keyword evidence="5 7" id="KW-0413">Isomerase</keyword>
<keyword evidence="4 7" id="KW-0573">Peptidoglycan synthesis</keyword>
<evidence type="ECO:0000313" key="8">
    <source>
        <dbReference type="EMBL" id="OYR14684.1"/>
    </source>
</evidence>
<dbReference type="GO" id="GO:0071555">
    <property type="term" value="P:cell wall organization"/>
    <property type="evidence" value="ECO:0007669"/>
    <property type="project" value="UniProtKB-KW"/>
</dbReference>
<comment type="similarity">
    <text evidence="7">Belongs to the aspartate/glutamate racemases family.</text>
</comment>
<feature type="active site" description="Proton donor/acceptor" evidence="7">
    <location>
        <position position="204"/>
    </location>
</feature>
<accession>A0A256FIL0</accession>
<dbReference type="GO" id="GO:0008881">
    <property type="term" value="F:glutamate racemase activity"/>
    <property type="evidence" value="ECO:0007669"/>
    <property type="project" value="UniProtKB-UniRule"/>
</dbReference>
<dbReference type="PANTHER" id="PTHR21198:SF2">
    <property type="entry name" value="GLUTAMATE RACEMASE"/>
    <property type="match status" value="1"/>
</dbReference>
<evidence type="ECO:0000256" key="1">
    <source>
        <dbReference type="ARBA" id="ARBA00001602"/>
    </source>
</evidence>
<evidence type="ECO:0000256" key="2">
    <source>
        <dbReference type="ARBA" id="ARBA00013090"/>
    </source>
</evidence>
<dbReference type="RefSeq" id="WP_094577413.1">
    <property type="nucleotide sequence ID" value="NZ_JBHEEL010000001.1"/>
</dbReference>
<dbReference type="InterPro" id="IPR033134">
    <property type="entry name" value="Asp/Glu_racemase_AS_2"/>
</dbReference>
<evidence type="ECO:0000256" key="4">
    <source>
        <dbReference type="ARBA" id="ARBA00022984"/>
    </source>
</evidence>
<dbReference type="NCBIfam" id="TIGR00067">
    <property type="entry name" value="glut_race"/>
    <property type="match status" value="1"/>
</dbReference>
<dbReference type="UniPathway" id="UPA00219"/>
<keyword evidence="6 7" id="KW-0961">Cell wall biogenesis/degradation</keyword>
<feature type="active site" description="Proton donor/acceptor" evidence="7">
    <location>
        <position position="89"/>
    </location>
</feature>
<dbReference type="Pfam" id="PF01177">
    <property type="entry name" value="Asp_Glu_race"/>
    <property type="match status" value="1"/>
</dbReference>
<protein>
    <recommendedName>
        <fullName evidence="2 7">Glutamate racemase</fullName>
        <ecNumber evidence="2 7">5.1.1.3</ecNumber>
    </recommendedName>
</protein>
<evidence type="ECO:0000313" key="9">
    <source>
        <dbReference type="Proteomes" id="UP000216345"/>
    </source>
</evidence>
<evidence type="ECO:0000256" key="6">
    <source>
        <dbReference type="ARBA" id="ARBA00023316"/>
    </source>
</evidence>
<dbReference type="Proteomes" id="UP000216345">
    <property type="component" value="Unassembled WGS sequence"/>
</dbReference>
<organism evidence="8 9">
    <name type="scientific">Brucella rhizosphaerae</name>
    <dbReference type="NCBI Taxonomy" id="571254"/>
    <lineage>
        <taxon>Bacteria</taxon>
        <taxon>Pseudomonadati</taxon>
        <taxon>Pseudomonadota</taxon>
        <taxon>Alphaproteobacteria</taxon>
        <taxon>Hyphomicrobiales</taxon>
        <taxon>Brucellaceae</taxon>
        <taxon>Brucella/Ochrobactrum group</taxon>
        <taxon>Brucella</taxon>
    </lineage>
</organism>
<dbReference type="InterPro" id="IPR001920">
    <property type="entry name" value="Asp/Glu_race"/>
</dbReference>
<comment type="function">
    <text evidence="7">Provides the (R)-glutamate required for cell wall biosynthesis.</text>
</comment>
<evidence type="ECO:0000256" key="5">
    <source>
        <dbReference type="ARBA" id="ARBA00023235"/>
    </source>
</evidence>
<dbReference type="GO" id="GO:0008360">
    <property type="term" value="P:regulation of cell shape"/>
    <property type="evidence" value="ECO:0007669"/>
    <property type="project" value="UniProtKB-KW"/>
</dbReference>
<dbReference type="PROSITE" id="PS00924">
    <property type="entry name" value="ASP_GLU_RACEMASE_2"/>
    <property type="match status" value="1"/>
</dbReference>
<name>A0A256FIL0_9HYPH</name>
<dbReference type="Gene3D" id="3.40.50.1860">
    <property type="match status" value="2"/>
</dbReference>
<feature type="binding site" evidence="7">
    <location>
        <begin position="25"/>
        <end position="26"/>
    </location>
    <ligand>
        <name>substrate</name>
    </ligand>
</feature>
<gene>
    <name evidence="7 8" type="primary">murI</name>
    <name evidence="8" type="ORF">CEV32_0691</name>
</gene>
<sequence length="282" mass="31182">MKQALAADRSDTSSATYEKPILVFDSGIGGLTVLREARVLMPDRRFVYIADDAGFPYGDWEEEALRARIVELFGKFIAEHDPEIAVIACNTASTLVLDDLRRAYPAVPFVGTVPAIKPAAERTSSGLVSVLATPGTVKRAYTRDLIQSFATQCHVRLVGADKLAAVAEAHIRGEEIDEALVVEQIAPCFVEKDGERTDIVVLACTHYPFLANVFRRLAPWPVDWLDPAEAIARRTVSLLSSREIDEELHHHNDLAVFTSQKPDYAIRRLMQGFGLQFAQSAF</sequence>
<comment type="pathway">
    <text evidence="7">Cell wall biogenesis; peptidoglycan biosynthesis.</text>
</comment>
<dbReference type="EC" id="5.1.1.3" evidence="2 7"/>
<dbReference type="InterPro" id="IPR015942">
    <property type="entry name" value="Asp/Glu/hydantoin_racemase"/>
</dbReference>
<dbReference type="GO" id="GO:0009252">
    <property type="term" value="P:peptidoglycan biosynthetic process"/>
    <property type="evidence" value="ECO:0007669"/>
    <property type="project" value="UniProtKB-UniRule"/>
</dbReference>
<dbReference type="PROSITE" id="PS00923">
    <property type="entry name" value="ASP_GLU_RACEMASE_1"/>
    <property type="match status" value="1"/>
</dbReference>
<feature type="binding site" evidence="7">
    <location>
        <begin position="57"/>
        <end position="58"/>
    </location>
    <ligand>
        <name>substrate</name>
    </ligand>
</feature>